<dbReference type="RefSeq" id="WP_181198148.1">
    <property type="nucleotide sequence ID" value="NZ_PVNK01000221.1"/>
</dbReference>
<dbReference type="AlphaFoldDB" id="A0A2S9XH24"/>
<comment type="caution">
    <text evidence="3">The sequence shown here is derived from an EMBL/GenBank/DDBJ whole genome shotgun (WGS) entry which is preliminary data.</text>
</comment>
<feature type="signal peptide" evidence="2">
    <location>
        <begin position="1"/>
        <end position="20"/>
    </location>
</feature>
<evidence type="ECO:0008006" key="5">
    <source>
        <dbReference type="Google" id="ProtNLM"/>
    </source>
</evidence>
<feature type="compositionally biased region" description="Low complexity" evidence="1">
    <location>
        <begin position="36"/>
        <end position="69"/>
    </location>
</feature>
<organism evidence="3 4">
    <name type="scientific">Enhygromyxa salina</name>
    <dbReference type="NCBI Taxonomy" id="215803"/>
    <lineage>
        <taxon>Bacteria</taxon>
        <taxon>Pseudomonadati</taxon>
        <taxon>Myxococcota</taxon>
        <taxon>Polyangia</taxon>
        <taxon>Nannocystales</taxon>
        <taxon>Nannocystaceae</taxon>
        <taxon>Enhygromyxa</taxon>
    </lineage>
</organism>
<dbReference type="EMBL" id="PVNK01000221">
    <property type="protein sequence ID" value="PRP92176.1"/>
    <property type="molecule type" value="Genomic_DNA"/>
</dbReference>
<feature type="region of interest" description="Disordered" evidence="1">
    <location>
        <begin position="22"/>
        <end position="79"/>
    </location>
</feature>
<reference evidence="3 4" key="1">
    <citation type="submission" date="2018-03" db="EMBL/GenBank/DDBJ databases">
        <title>Draft Genome Sequences of the Obligatory Marine Myxobacteria Enhygromyxa salina SWB005.</title>
        <authorList>
            <person name="Poehlein A."/>
            <person name="Moghaddam J.A."/>
            <person name="Harms H."/>
            <person name="Alanjari M."/>
            <person name="Koenig G.M."/>
            <person name="Daniel R."/>
            <person name="Schaeberle T.F."/>
        </authorList>
    </citation>
    <scope>NUCLEOTIDE SEQUENCE [LARGE SCALE GENOMIC DNA]</scope>
    <source>
        <strain evidence="3 4">SWB005</strain>
    </source>
</reference>
<keyword evidence="2" id="KW-0732">Signal</keyword>
<evidence type="ECO:0000313" key="4">
    <source>
        <dbReference type="Proteomes" id="UP000237968"/>
    </source>
</evidence>
<keyword evidence="4" id="KW-1185">Reference proteome</keyword>
<sequence length="159" mass="16680">MSHPRTLVFALLIVSMPACKGADSTPEAAQTAGKQAPVAAEPAAAEPAEAGAATSAAVEPEAATETGTETGEDQAPLPESFEEVGVDVCDQYVKDYVACIEAKVPETEREAQRRVVFDNVESWKQTAAGGASAAKGLQTACRIAREQAKRATQDWGCEW</sequence>
<evidence type="ECO:0000256" key="1">
    <source>
        <dbReference type="SAM" id="MobiDB-lite"/>
    </source>
</evidence>
<accession>A0A2S9XH24</accession>
<evidence type="ECO:0000313" key="3">
    <source>
        <dbReference type="EMBL" id="PRP92176.1"/>
    </source>
</evidence>
<proteinExistence type="predicted"/>
<name>A0A2S9XH24_9BACT</name>
<gene>
    <name evidence="3" type="ORF">ENSA5_51230</name>
</gene>
<evidence type="ECO:0000256" key="2">
    <source>
        <dbReference type="SAM" id="SignalP"/>
    </source>
</evidence>
<feature type="chain" id="PRO_5015624716" description="Lipoprotein" evidence="2">
    <location>
        <begin position="21"/>
        <end position="159"/>
    </location>
</feature>
<dbReference type="Proteomes" id="UP000237968">
    <property type="component" value="Unassembled WGS sequence"/>
</dbReference>
<protein>
    <recommendedName>
        <fullName evidence="5">Lipoprotein</fullName>
    </recommendedName>
</protein>